<evidence type="ECO:0000313" key="2">
    <source>
        <dbReference type="Proteomes" id="UP000553193"/>
    </source>
</evidence>
<dbReference type="AlphaFoldDB" id="A0A840A8S2"/>
<protein>
    <submittedName>
        <fullName evidence="1">Putative O-methyltransferase YrrM</fullName>
    </submittedName>
</protein>
<keyword evidence="2" id="KW-1185">Reference proteome</keyword>
<name>A0A840A8S2_9PROT</name>
<gene>
    <name evidence="1" type="ORF">GGQ83_001356</name>
</gene>
<dbReference type="GO" id="GO:0008168">
    <property type="term" value="F:methyltransferase activity"/>
    <property type="evidence" value="ECO:0007669"/>
    <property type="project" value="UniProtKB-KW"/>
</dbReference>
<proteinExistence type="predicted"/>
<organism evidence="1 2">
    <name type="scientific">Roseococcus suduntuyensis</name>
    <dbReference type="NCBI Taxonomy" id="455361"/>
    <lineage>
        <taxon>Bacteria</taxon>
        <taxon>Pseudomonadati</taxon>
        <taxon>Pseudomonadota</taxon>
        <taxon>Alphaproteobacteria</taxon>
        <taxon>Acetobacterales</taxon>
        <taxon>Roseomonadaceae</taxon>
        <taxon>Roseococcus</taxon>
    </lineage>
</organism>
<dbReference type="GO" id="GO:0032259">
    <property type="term" value="P:methylation"/>
    <property type="evidence" value="ECO:0007669"/>
    <property type="project" value="UniProtKB-KW"/>
</dbReference>
<dbReference type="Pfam" id="PF13578">
    <property type="entry name" value="Methyltransf_24"/>
    <property type="match status" value="1"/>
</dbReference>
<keyword evidence="1" id="KW-0489">Methyltransferase</keyword>
<comment type="caution">
    <text evidence="1">The sequence shown here is derived from an EMBL/GenBank/DDBJ whole genome shotgun (WGS) entry which is preliminary data.</text>
</comment>
<dbReference type="RefSeq" id="WP_184383032.1">
    <property type="nucleotide sequence ID" value="NZ_JACIDJ010000002.1"/>
</dbReference>
<dbReference type="EMBL" id="JACIDJ010000002">
    <property type="protein sequence ID" value="MBB3897919.1"/>
    <property type="molecule type" value="Genomic_DNA"/>
</dbReference>
<dbReference type="InterPro" id="IPR029063">
    <property type="entry name" value="SAM-dependent_MTases_sf"/>
</dbReference>
<reference evidence="1 2" key="1">
    <citation type="submission" date="2020-08" db="EMBL/GenBank/DDBJ databases">
        <title>Genomic Encyclopedia of Type Strains, Phase IV (KMG-IV): sequencing the most valuable type-strain genomes for metagenomic binning, comparative biology and taxonomic classification.</title>
        <authorList>
            <person name="Goeker M."/>
        </authorList>
    </citation>
    <scope>NUCLEOTIDE SEQUENCE [LARGE SCALE GENOMIC DNA]</scope>
    <source>
        <strain evidence="1 2">DSM 19979</strain>
    </source>
</reference>
<dbReference type="Gene3D" id="3.40.50.150">
    <property type="entry name" value="Vaccinia Virus protein VP39"/>
    <property type="match status" value="1"/>
</dbReference>
<evidence type="ECO:0000313" key="1">
    <source>
        <dbReference type="EMBL" id="MBB3897919.1"/>
    </source>
</evidence>
<dbReference type="Proteomes" id="UP000553193">
    <property type="component" value="Unassembled WGS sequence"/>
</dbReference>
<sequence>MTDDASAPLAAIPALPRELAEHWRELLGTEPPQDLASLVEALPEALTRATPVLPPALREELARHHAYLLAHEAFQAHARGTSLPDTPGVLADFLRNTASVLRDAAALTGPALRAGVPPSVLALIEAAERQLEGWCYREKSLFIARLVLEERPLTCVEVGVYGGRSLIPCAAALRHLGQGRIWGVEGWSGTLAVRDPGTEDNDDWWACLDFGPIKRGFLRFLAEHDLVREVGILEAPSTEVATLFPSIDYLHIDGSHARLAAAEDVLRYGRRVRPGGIILFDDVQWKTTAAARELLNEMAECVDLLHQPEAPGNICAVYRRHAR</sequence>
<keyword evidence="1" id="KW-0808">Transferase</keyword>
<dbReference type="SUPFAM" id="SSF53335">
    <property type="entry name" value="S-adenosyl-L-methionine-dependent methyltransferases"/>
    <property type="match status" value="1"/>
</dbReference>
<accession>A0A840A8S2</accession>